<sequence length="356" mass="37458">MTPRPTDSDAFDDDGPSTGTDEALRRLLGDAVADVRPADRLGEIRRRTRRRARGSRRWLPVVAGAGVATAAVVGGVVLLGQLGNEEPSGPAASPSHDYQLVVASAAYFVGDTPTGPRLFREFHSLPAVTGSDAVEQSLGEVDPAGGGPEDPDYSTLWPEGSFSGAEITDDRITVELSAAATDRPAGISEREAWLGIQQVVYTADAAIRRSLPVAFVVDDAPADEVLGVEVEELVERDRQYDVLSPVNISDPVEGKVVKGDWLYAGGTTIEAPREVSWSVEQLVSTDESDGGGIGGAAFGGVAGAGVEGKEGPGWRARISLRGLPPGEYLLTAEVTSTGQASDSPAFYRDTRTFVIR</sequence>
<dbReference type="AlphaFoldDB" id="A0A853C182"/>
<evidence type="ECO:0000313" key="4">
    <source>
        <dbReference type="Proteomes" id="UP000530424"/>
    </source>
</evidence>
<dbReference type="Proteomes" id="UP000530424">
    <property type="component" value="Unassembled WGS sequence"/>
</dbReference>
<proteinExistence type="predicted"/>
<feature type="transmembrane region" description="Helical" evidence="2">
    <location>
        <begin position="58"/>
        <end position="80"/>
    </location>
</feature>
<keyword evidence="2" id="KW-1133">Transmembrane helix</keyword>
<keyword evidence="2" id="KW-0812">Transmembrane</keyword>
<evidence type="ECO:0008006" key="5">
    <source>
        <dbReference type="Google" id="ProtNLM"/>
    </source>
</evidence>
<protein>
    <recommendedName>
        <fullName evidence="5">Bacterial spore germination immunoglobulin-like domain-containing protein</fullName>
    </recommendedName>
</protein>
<keyword evidence="4" id="KW-1185">Reference proteome</keyword>
<name>A0A853C182_9ACTN</name>
<evidence type="ECO:0000256" key="1">
    <source>
        <dbReference type="SAM" id="MobiDB-lite"/>
    </source>
</evidence>
<feature type="region of interest" description="Disordered" evidence="1">
    <location>
        <begin position="1"/>
        <end position="21"/>
    </location>
</feature>
<evidence type="ECO:0000256" key="2">
    <source>
        <dbReference type="SAM" id="Phobius"/>
    </source>
</evidence>
<dbReference type="RefSeq" id="WP_179667431.1">
    <property type="nucleotide sequence ID" value="NZ_JACCFP010000001.1"/>
</dbReference>
<organism evidence="3 4">
    <name type="scientific">Nocardioides thalensis</name>
    <dbReference type="NCBI Taxonomy" id="1914755"/>
    <lineage>
        <taxon>Bacteria</taxon>
        <taxon>Bacillati</taxon>
        <taxon>Actinomycetota</taxon>
        <taxon>Actinomycetes</taxon>
        <taxon>Propionibacteriales</taxon>
        <taxon>Nocardioidaceae</taxon>
        <taxon>Nocardioides</taxon>
    </lineage>
</organism>
<accession>A0A853C182</accession>
<gene>
    <name evidence="3" type="ORF">HNR19_001595</name>
</gene>
<keyword evidence="2" id="KW-0472">Membrane</keyword>
<comment type="caution">
    <text evidence="3">The sequence shown here is derived from an EMBL/GenBank/DDBJ whole genome shotgun (WGS) entry which is preliminary data.</text>
</comment>
<evidence type="ECO:0000313" key="3">
    <source>
        <dbReference type="EMBL" id="NYJ00897.1"/>
    </source>
</evidence>
<reference evidence="3 4" key="1">
    <citation type="submission" date="2020-07" db="EMBL/GenBank/DDBJ databases">
        <title>Sequencing the genomes of 1000 actinobacteria strains.</title>
        <authorList>
            <person name="Klenk H.-P."/>
        </authorList>
    </citation>
    <scope>NUCLEOTIDE SEQUENCE [LARGE SCALE GENOMIC DNA]</scope>
    <source>
        <strain evidence="3 4">DSM 103833</strain>
    </source>
</reference>
<dbReference type="EMBL" id="JACCFP010000001">
    <property type="protein sequence ID" value="NYJ00897.1"/>
    <property type="molecule type" value="Genomic_DNA"/>
</dbReference>